<dbReference type="AlphaFoldDB" id="A0AAE1DIX7"/>
<feature type="compositionally biased region" description="Basic and acidic residues" evidence="1">
    <location>
        <begin position="139"/>
        <end position="157"/>
    </location>
</feature>
<comment type="caution">
    <text evidence="2">The sequence shown here is derived from an EMBL/GenBank/DDBJ whole genome shotgun (WGS) entry which is preliminary data.</text>
</comment>
<feature type="region of interest" description="Disordered" evidence="1">
    <location>
        <begin position="1"/>
        <end position="23"/>
    </location>
</feature>
<proteinExistence type="predicted"/>
<organism evidence="2 3">
    <name type="scientific">Elysia crispata</name>
    <name type="common">lettuce slug</name>
    <dbReference type="NCBI Taxonomy" id="231223"/>
    <lineage>
        <taxon>Eukaryota</taxon>
        <taxon>Metazoa</taxon>
        <taxon>Spiralia</taxon>
        <taxon>Lophotrochozoa</taxon>
        <taxon>Mollusca</taxon>
        <taxon>Gastropoda</taxon>
        <taxon>Heterobranchia</taxon>
        <taxon>Euthyneura</taxon>
        <taxon>Panpulmonata</taxon>
        <taxon>Sacoglossa</taxon>
        <taxon>Placobranchoidea</taxon>
        <taxon>Plakobranchidae</taxon>
        <taxon>Elysia</taxon>
    </lineage>
</organism>
<gene>
    <name evidence="2" type="ORF">RRG08_016914</name>
</gene>
<protein>
    <submittedName>
        <fullName evidence="2">Uncharacterized protein</fullName>
    </submittedName>
</protein>
<reference evidence="2" key="1">
    <citation type="journal article" date="2023" name="G3 (Bethesda)">
        <title>A reference genome for the long-term kleptoplast-retaining sea slug Elysia crispata morphotype clarki.</title>
        <authorList>
            <person name="Eastman K.E."/>
            <person name="Pendleton A.L."/>
            <person name="Shaikh M.A."/>
            <person name="Suttiyut T."/>
            <person name="Ogas R."/>
            <person name="Tomko P."/>
            <person name="Gavelis G."/>
            <person name="Widhalm J.R."/>
            <person name="Wisecaver J.H."/>
        </authorList>
    </citation>
    <scope>NUCLEOTIDE SEQUENCE</scope>
    <source>
        <strain evidence="2">ECLA1</strain>
    </source>
</reference>
<sequence length="167" mass="19151">MPQVERRCQSLDHPTELGPWMPPVERPCQSWDHPTELGPWMPPVERPCQSWDHPTELGSWMPQVERPCQSWDHPTELGSWMPQVERPCQSWDHPTELEIRVGVRSLVVPVFLKENNVLICSQLSRRPAVIAGFGAPQRDGLEERPAKRAPRHGESGTRLRLLAKPPQ</sequence>
<dbReference type="EMBL" id="JAWDGP010003728">
    <property type="protein sequence ID" value="KAK3771510.1"/>
    <property type="molecule type" value="Genomic_DNA"/>
</dbReference>
<dbReference type="Proteomes" id="UP001283361">
    <property type="component" value="Unassembled WGS sequence"/>
</dbReference>
<keyword evidence="3" id="KW-1185">Reference proteome</keyword>
<accession>A0AAE1DIX7</accession>
<name>A0AAE1DIX7_9GAST</name>
<feature type="region of interest" description="Disordered" evidence="1">
    <location>
        <begin position="136"/>
        <end position="167"/>
    </location>
</feature>
<evidence type="ECO:0000313" key="2">
    <source>
        <dbReference type="EMBL" id="KAK3771510.1"/>
    </source>
</evidence>
<feature type="compositionally biased region" description="Basic and acidic residues" evidence="1">
    <location>
        <begin position="1"/>
        <end position="15"/>
    </location>
</feature>
<evidence type="ECO:0000313" key="3">
    <source>
        <dbReference type="Proteomes" id="UP001283361"/>
    </source>
</evidence>
<evidence type="ECO:0000256" key="1">
    <source>
        <dbReference type="SAM" id="MobiDB-lite"/>
    </source>
</evidence>